<dbReference type="RefSeq" id="WP_145028582.1">
    <property type="nucleotide sequence ID" value="NZ_CP036271.1"/>
</dbReference>
<evidence type="ECO:0000256" key="1">
    <source>
        <dbReference type="PROSITE-ProRule" id="PRU00510"/>
    </source>
</evidence>
<dbReference type="AlphaFoldDB" id="A0A517SB94"/>
<keyword evidence="3" id="KW-1185">Reference proteome</keyword>
<dbReference type="PROSITE" id="PS51128">
    <property type="entry name" value="ZF_DKSA_2"/>
    <property type="match status" value="1"/>
</dbReference>
<organism evidence="2 3">
    <name type="scientific">Caulifigura coniformis</name>
    <dbReference type="NCBI Taxonomy" id="2527983"/>
    <lineage>
        <taxon>Bacteria</taxon>
        <taxon>Pseudomonadati</taxon>
        <taxon>Planctomycetota</taxon>
        <taxon>Planctomycetia</taxon>
        <taxon>Planctomycetales</taxon>
        <taxon>Planctomycetaceae</taxon>
        <taxon>Caulifigura</taxon>
    </lineage>
</organism>
<proteinExistence type="predicted"/>
<dbReference type="KEGG" id="ccos:Pan44_14120"/>
<dbReference type="Gene3D" id="1.20.120.910">
    <property type="entry name" value="DksA, coiled-coil domain"/>
    <property type="match status" value="1"/>
</dbReference>
<dbReference type="InterPro" id="IPR037187">
    <property type="entry name" value="DnaK_N"/>
</dbReference>
<accession>A0A517SB94</accession>
<gene>
    <name evidence="2" type="primary">yocK_2</name>
    <name evidence="2" type="ORF">Pan44_14120</name>
</gene>
<dbReference type="InParanoid" id="A0A517SB94"/>
<protein>
    <submittedName>
        <fullName evidence="2">General stress protein 16O</fullName>
    </submittedName>
</protein>
<dbReference type="Proteomes" id="UP000315700">
    <property type="component" value="Chromosome"/>
</dbReference>
<evidence type="ECO:0000313" key="3">
    <source>
        <dbReference type="Proteomes" id="UP000315700"/>
    </source>
</evidence>
<dbReference type="PANTHER" id="PTHR33823:SF4">
    <property type="entry name" value="GENERAL STRESS PROTEIN 16O"/>
    <property type="match status" value="1"/>
</dbReference>
<dbReference type="EMBL" id="CP036271">
    <property type="protein sequence ID" value="QDT53395.1"/>
    <property type="molecule type" value="Genomic_DNA"/>
</dbReference>
<sequence>MMNKKDLAQFRSLLTEVQSRLRGDVQHLTNEALDPGSESKSPTHMAELGTETFEQDFVLGVMERDQEVLGEISQAIKRVDTGVYGQCEGCVAEGKAPSRCGIPKLRLKEIPWARNCVECARKVERAYA</sequence>
<dbReference type="SUPFAM" id="SSF109635">
    <property type="entry name" value="DnaK suppressor protein DksA, alpha-hairpin domain"/>
    <property type="match status" value="1"/>
</dbReference>
<reference evidence="2 3" key="1">
    <citation type="submission" date="2019-02" db="EMBL/GenBank/DDBJ databases">
        <title>Deep-cultivation of Planctomycetes and their phenomic and genomic characterization uncovers novel biology.</title>
        <authorList>
            <person name="Wiegand S."/>
            <person name="Jogler M."/>
            <person name="Boedeker C."/>
            <person name="Pinto D."/>
            <person name="Vollmers J."/>
            <person name="Rivas-Marin E."/>
            <person name="Kohn T."/>
            <person name="Peeters S.H."/>
            <person name="Heuer A."/>
            <person name="Rast P."/>
            <person name="Oberbeckmann S."/>
            <person name="Bunk B."/>
            <person name="Jeske O."/>
            <person name="Meyerdierks A."/>
            <person name="Storesund J.E."/>
            <person name="Kallscheuer N."/>
            <person name="Luecker S."/>
            <person name="Lage O.M."/>
            <person name="Pohl T."/>
            <person name="Merkel B.J."/>
            <person name="Hornburger P."/>
            <person name="Mueller R.-W."/>
            <person name="Bruemmer F."/>
            <person name="Labrenz M."/>
            <person name="Spormann A.M."/>
            <person name="Op den Camp H."/>
            <person name="Overmann J."/>
            <person name="Amann R."/>
            <person name="Jetten M.S.M."/>
            <person name="Mascher T."/>
            <person name="Medema M.H."/>
            <person name="Devos D.P."/>
            <person name="Kaster A.-K."/>
            <person name="Ovreas L."/>
            <person name="Rohde M."/>
            <person name="Galperin M.Y."/>
            <person name="Jogler C."/>
        </authorList>
    </citation>
    <scope>NUCLEOTIDE SEQUENCE [LARGE SCALE GENOMIC DNA]</scope>
    <source>
        <strain evidence="2 3">Pan44</strain>
    </source>
</reference>
<evidence type="ECO:0000313" key="2">
    <source>
        <dbReference type="EMBL" id="QDT53395.1"/>
    </source>
</evidence>
<dbReference type="PANTHER" id="PTHR33823">
    <property type="entry name" value="RNA POLYMERASE-BINDING TRANSCRIPTION FACTOR DKSA-RELATED"/>
    <property type="match status" value="1"/>
</dbReference>
<comment type="caution">
    <text evidence="1">Lacks conserved residue(s) required for the propagation of feature annotation.</text>
</comment>
<name>A0A517SB94_9PLAN</name>
<dbReference type="OrthoDB" id="9811543at2"/>